<dbReference type="EC" id="2.7.11.1" evidence="6"/>
<dbReference type="EMBL" id="CAKKMG010000070">
    <property type="protein sequence ID" value="CAH0277154.1"/>
    <property type="molecule type" value="Genomic_DNA"/>
</dbReference>
<proteinExistence type="predicted"/>
<dbReference type="PROSITE" id="PS00107">
    <property type="entry name" value="PROTEIN_KINASE_ATP"/>
    <property type="match status" value="1"/>
</dbReference>
<dbReference type="SUPFAM" id="SSF56112">
    <property type="entry name" value="Protein kinase-like (PK-like)"/>
    <property type="match status" value="1"/>
</dbReference>
<evidence type="ECO:0000313" key="7">
    <source>
        <dbReference type="Proteomes" id="UP000789326"/>
    </source>
</evidence>
<feature type="binding site" evidence="3">
    <location>
        <position position="113"/>
    </location>
    <ligand>
        <name>ATP</name>
        <dbReference type="ChEBI" id="CHEBI:30616"/>
    </ligand>
</feature>
<evidence type="ECO:0000313" key="6">
    <source>
        <dbReference type="EMBL" id="CAH0277154.1"/>
    </source>
</evidence>
<keyword evidence="6" id="KW-0418">Kinase</keyword>
<dbReference type="Gene3D" id="1.10.510.10">
    <property type="entry name" value="Transferase(Phosphotransferase) domain 1"/>
    <property type="match status" value="1"/>
</dbReference>
<accession>A0A9W4PG04</accession>
<keyword evidence="4" id="KW-0175">Coiled coil</keyword>
<keyword evidence="2 3" id="KW-0067">ATP-binding</keyword>
<dbReference type="PANTHER" id="PTHR44167">
    <property type="entry name" value="OVARIAN-SPECIFIC SERINE/THREONINE-PROTEIN KINASE LOK-RELATED"/>
    <property type="match status" value="1"/>
</dbReference>
<keyword evidence="6" id="KW-0808">Transferase</keyword>
<dbReference type="GO" id="GO:0005524">
    <property type="term" value="F:ATP binding"/>
    <property type="evidence" value="ECO:0007669"/>
    <property type="project" value="UniProtKB-UniRule"/>
</dbReference>
<feature type="domain" description="Protein kinase" evidence="5">
    <location>
        <begin position="84"/>
        <end position="319"/>
    </location>
</feature>
<reference evidence="6" key="1">
    <citation type="submission" date="2021-11" db="EMBL/GenBank/DDBJ databases">
        <authorList>
            <person name="Bulgarelli D."/>
        </authorList>
    </citation>
    <scope>NUCLEOTIDE SEQUENCE</scope>
    <source>
        <strain evidence="6">Bi133</strain>
    </source>
</reference>
<name>A0A9W4PG04_9BACI</name>
<dbReference type="InterPro" id="IPR011009">
    <property type="entry name" value="Kinase-like_dom_sf"/>
</dbReference>
<evidence type="ECO:0000259" key="5">
    <source>
        <dbReference type="PROSITE" id="PS50011"/>
    </source>
</evidence>
<dbReference type="Pfam" id="PF00069">
    <property type="entry name" value="Pkinase"/>
    <property type="match status" value="1"/>
</dbReference>
<evidence type="ECO:0000256" key="2">
    <source>
        <dbReference type="ARBA" id="ARBA00022840"/>
    </source>
</evidence>
<evidence type="ECO:0000256" key="4">
    <source>
        <dbReference type="SAM" id="Coils"/>
    </source>
</evidence>
<dbReference type="InterPro" id="IPR017441">
    <property type="entry name" value="Protein_kinase_ATP_BS"/>
</dbReference>
<dbReference type="PANTHER" id="PTHR44167:SF24">
    <property type="entry name" value="SERINE_THREONINE-PROTEIN KINASE CHK2"/>
    <property type="match status" value="1"/>
</dbReference>
<organism evidence="6 7">
    <name type="scientific">Peribacillus simplex</name>
    <dbReference type="NCBI Taxonomy" id="1478"/>
    <lineage>
        <taxon>Bacteria</taxon>
        <taxon>Bacillati</taxon>
        <taxon>Bacillota</taxon>
        <taxon>Bacilli</taxon>
        <taxon>Bacillales</taxon>
        <taxon>Bacillaceae</taxon>
        <taxon>Peribacillus</taxon>
    </lineage>
</organism>
<comment type="caution">
    <text evidence="6">The sequence shown here is derived from an EMBL/GenBank/DDBJ whole genome shotgun (WGS) entry which is preliminary data.</text>
</comment>
<dbReference type="InterPro" id="IPR000719">
    <property type="entry name" value="Prot_kinase_dom"/>
</dbReference>
<dbReference type="FunFam" id="3.30.200.20:FF:000042">
    <property type="entry name" value="Aurora kinase A"/>
    <property type="match status" value="1"/>
</dbReference>
<sequence>MKFKEIFLIVLFNCVKKTFITALPKISVKLSMIIHISSLMNNGLFRLEYMKVVREVSILRSLRKIYQFFVDIPLKKGEVLNDRYEVKTVIGTGSYGIVYLCTDLKMNENIVIKQLRKSKRRSKKELRQFENEISILRMLNHKNIPKFHEKFSHDGNVYFVMDFIEGDNLEDHIFLNQLTFNEKESLFFLDELAGLVSYLHDHDICHQDLRIPNILLKNHQPILIDFGLSIMINSADLAKDSILQLKRQDFYDLGEILLYVLYTTYASKSKKALPWTEELSLEKETVHILKRLLSIQEPYSDIKEISMDLQAALKLKKLN</sequence>
<evidence type="ECO:0000256" key="3">
    <source>
        <dbReference type="PROSITE-ProRule" id="PRU10141"/>
    </source>
</evidence>
<feature type="coiled-coil region" evidence="4">
    <location>
        <begin position="112"/>
        <end position="139"/>
    </location>
</feature>
<gene>
    <name evidence="6" type="primary">ybdM</name>
    <name evidence="6" type="ORF">SRABI133_03834</name>
</gene>
<protein>
    <submittedName>
        <fullName evidence="6">Serine/threonine-protein kinase YbdM</fullName>
        <ecNumber evidence="6">2.7.11.1</ecNumber>
    </submittedName>
</protein>
<dbReference type="GO" id="GO:0004674">
    <property type="term" value="F:protein serine/threonine kinase activity"/>
    <property type="evidence" value="ECO:0007669"/>
    <property type="project" value="UniProtKB-EC"/>
</dbReference>
<dbReference type="PROSITE" id="PS50011">
    <property type="entry name" value="PROTEIN_KINASE_DOM"/>
    <property type="match status" value="1"/>
</dbReference>
<dbReference type="Proteomes" id="UP000789326">
    <property type="component" value="Unassembled WGS sequence"/>
</dbReference>
<keyword evidence="1 3" id="KW-0547">Nucleotide-binding</keyword>
<dbReference type="AlphaFoldDB" id="A0A9W4PG04"/>
<evidence type="ECO:0000256" key="1">
    <source>
        <dbReference type="ARBA" id="ARBA00022741"/>
    </source>
</evidence>